<dbReference type="GO" id="GO:0005737">
    <property type="term" value="C:cytoplasm"/>
    <property type="evidence" value="ECO:0007669"/>
    <property type="project" value="UniProtKB-SubCell"/>
</dbReference>
<dbReference type="SMART" id="SM01065">
    <property type="entry name" value="CBM_2"/>
    <property type="match status" value="2"/>
</dbReference>
<dbReference type="PANTHER" id="PTHR32518">
    <property type="match status" value="1"/>
</dbReference>
<comment type="subcellular location">
    <subcellularLocation>
        <location evidence="2">Cytoplasm</location>
    </subcellularLocation>
</comment>
<proteinExistence type="inferred from homology"/>
<comment type="catalytic activity">
    <reaction evidence="1">
        <text>Transfers a segment of a (1-&gt;4)-alpha-D-glucan to a new position in an acceptor, which may be glucose or a (1-&gt;4)-alpha-D-glucan.</text>
        <dbReference type="EC" id="2.4.1.25"/>
    </reaction>
</comment>
<evidence type="ECO:0000256" key="1">
    <source>
        <dbReference type="ARBA" id="ARBA00000439"/>
    </source>
</evidence>
<dbReference type="InterPro" id="IPR003385">
    <property type="entry name" value="Glyco_hydro_77"/>
</dbReference>
<evidence type="ECO:0000256" key="2">
    <source>
        <dbReference type="ARBA" id="ARBA00004496"/>
    </source>
</evidence>
<dbReference type="Gene3D" id="2.60.40.10">
    <property type="entry name" value="Immunoglobulins"/>
    <property type="match status" value="2"/>
</dbReference>
<feature type="domain" description="CBM20" evidence="12">
    <location>
        <begin position="1"/>
        <end position="99"/>
    </location>
</feature>
<dbReference type="InterPro" id="IPR013783">
    <property type="entry name" value="Ig-like_fold"/>
</dbReference>
<dbReference type="GO" id="GO:0005975">
    <property type="term" value="P:carbohydrate metabolic process"/>
    <property type="evidence" value="ECO:0007669"/>
    <property type="project" value="InterPro"/>
</dbReference>
<dbReference type="PANTHER" id="PTHR32518:SF3">
    <property type="entry name" value="4-ALPHA-GLUCANOTRANSFERASE"/>
    <property type="match status" value="1"/>
</dbReference>
<evidence type="ECO:0000256" key="7">
    <source>
        <dbReference type="ARBA" id="ARBA00022676"/>
    </source>
</evidence>
<evidence type="ECO:0000256" key="3">
    <source>
        <dbReference type="ARBA" id="ARBA00005684"/>
    </source>
</evidence>
<keyword evidence="8 13" id="KW-0808">Transferase</keyword>
<evidence type="ECO:0000256" key="4">
    <source>
        <dbReference type="ARBA" id="ARBA00012560"/>
    </source>
</evidence>
<comment type="caution">
    <text evidence="13">The sequence shown here is derived from an EMBL/GenBank/DDBJ whole genome shotgun (WGS) entry which is preliminary data.</text>
</comment>
<dbReference type="Pfam" id="PF00686">
    <property type="entry name" value="CBM_20"/>
    <property type="match status" value="2"/>
</dbReference>
<dbReference type="GO" id="GO:2001070">
    <property type="term" value="F:starch binding"/>
    <property type="evidence" value="ECO:0007669"/>
    <property type="project" value="InterPro"/>
</dbReference>
<dbReference type="AlphaFoldDB" id="A0AA41Y8H5"/>
<reference evidence="13" key="1">
    <citation type="submission" date="2022-10" db="EMBL/GenBank/DDBJ databases">
        <title>Gaoshiqiia sediminis gen. nov., sp. nov., isolated from coastal sediment.</title>
        <authorList>
            <person name="Yu W.X."/>
            <person name="Mu D.S."/>
            <person name="Du J.Z."/>
            <person name="Liang Y.Q."/>
        </authorList>
    </citation>
    <scope>NUCLEOTIDE SEQUENCE</scope>
    <source>
        <strain evidence="13">A06</strain>
    </source>
</reference>
<dbReference type="PROSITE" id="PS51166">
    <property type="entry name" value="CBM20"/>
    <property type="match status" value="2"/>
</dbReference>
<feature type="domain" description="CBM20" evidence="12">
    <location>
        <begin position="127"/>
        <end position="245"/>
    </location>
</feature>
<protein>
    <recommendedName>
        <fullName evidence="5">4-alpha-glucanotransferase</fullName>
        <ecNumber evidence="4">2.4.1.25</ecNumber>
    </recommendedName>
    <alternativeName>
        <fullName evidence="10">Amylomaltase</fullName>
    </alternativeName>
    <alternativeName>
        <fullName evidence="11">Disproportionating enzyme</fullName>
    </alternativeName>
</protein>
<dbReference type="EC" id="2.4.1.25" evidence="4"/>
<keyword evidence="6" id="KW-0963">Cytoplasm</keyword>
<gene>
    <name evidence="13" type="ORF">N2K84_00230</name>
</gene>
<dbReference type="Proteomes" id="UP001163821">
    <property type="component" value="Unassembled WGS sequence"/>
</dbReference>
<keyword evidence="14" id="KW-1185">Reference proteome</keyword>
<evidence type="ECO:0000256" key="10">
    <source>
        <dbReference type="ARBA" id="ARBA00031423"/>
    </source>
</evidence>
<evidence type="ECO:0000313" key="14">
    <source>
        <dbReference type="Proteomes" id="UP001163821"/>
    </source>
</evidence>
<evidence type="ECO:0000313" key="13">
    <source>
        <dbReference type="EMBL" id="MCW0481135.1"/>
    </source>
</evidence>
<comment type="similarity">
    <text evidence="3">Belongs to the disproportionating enzyme family.</text>
</comment>
<dbReference type="RefSeq" id="WP_282589740.1">
    <property type="nucleotide sequence ID" value="NZ_JAPAAF010000001.1"/>
</dbReference>
<evidence type="ECO:0000256" key="8">
    <source>
        <dbReference type="ARBA" id="ARBA00022679"/>
    </source>
</evidence>
<dbReference type="InterPro" id="IPR002044">
    <property type="entry name" value="CBM20"/>
</dbReference>
<keyword evidence="7 13" id="KW-0328">Glycosyltransferase</keyword>
<dbReference type="InterPro" id="IPR017853">
    <property type="entry name" value="GH"/>
</dbReference>
<evidence type="ECO:0000256" key="11">
    <source>
        <dbReference type="ARBA" id="ARBA00031501"/>
    </source>
</evidence>
<dbReference type="SUPFAM" id="SSF51445">
    <property type="entry name" value="(Trans)glycosidases"/>
    <property type="match status" value="1"/>
</dbReference>
<dbReference type="EMBL" id="JAPAAF010000001">
    <property type="protein sequence ID" value="MCW0481135.1"/>
    <property type="molecule type" value="Genomic_DNA"/>
</dbReference>
<evidence type="ECO:0000256" key="9">
    <source>
        <dbReference type="ARBA" id="ARBA00023277"/>
    </source>
</evidence>
<name>A0AA41Y8H5_9BACT</name>
<dbReference type="CDD" id="cd05467">
    <property type="entry name" value="CBM20"/>
    <property type="match status" value="1"/>
</dbReference>
<dbReference type="InterPro" id="IPR013784">
    <property type="entry name" value="Carb-bd-like_fold"/>
</dbReference>
<accession>A0AA41Y8H5</accession>
<dbReference type="Pfam" id="PF02446">
    <property type="entry name" value="Glyco_hydro_77"/>
    <property type="match status" value="1"/>
</dbReference>
<sequence length="907" mass="106149">MRVTLSLHYHTIPGQQIFISGSSKQFGAWNLGQALKMNYQENGIWNVTTEMGQTTGRVEYKYLMMDEQGNRHEEWGGNHFIDLQPEKHNVMVVDDLWQAPPAKEKPLYTNTFTRVIMKPGRNRQAVHEIQSDFVLQFKITVPRISANYKVCVLGNQDVLGNWDERQPLILNCGDDFPVWTGQVNATDLHFPVYYKYAIWDLDKQTVATWEAGADRAFFSPGKLGQKTLITRVDNSFRFPVGLWKGAGVAVPVFSLRSEKSFGVGEFNDLTGFIDWAKQVGLKMVQVLPVNETVASHNWLDSYPYKSVSVMALHPIYLNLEKLGKLNDESLMNEFTAHQQQLNSLNHVDYPEVHRLKSRYYKLIFDQDGEQLFKTNSYKKFFEANKEWLVPYAAFVYLRDKMKSPDFRKWGEFSSYNKEKIEQLCSPKSDIWEHIAVHYFIQYHLDKQLKEVSSYARENGIVLKGDIPIGISPNSVEAWTEPHLFNLNAQAGAPPDDFAVRGQNWGFPTYNWDEMAQDGYAWWIKRMQKMADYFDTYRIDHILGFFRIWEVPSDAVEALLGHFNPALPMPAQEIESYGLAFDYERFALPYIRHHLLQRLFGEQTDLVIHEYLDDLGNWKYRLKKEFNTQKKINQHFLNGIEEEELDDENRKIRDGLFELAANVLFVNTGYDQWHPRISMVKTTSFAELEDWKKERLEKLYNDYYFRRHEDFWYRKGLEKLPSIVSVGNMLVCGEDLGMIPACVPKAMSELGILSLEIQRMPKNPKVRFSHPDQAPYLSVCATGTHDMPTIRGWWEEDREKTQLFFNLELGHPDEEAPYFAEPWVCKEIIAQHLYSPAMWTIFPIQDLIAMDGLLRWDQTHLEQINYPSDVRHKWRFRMKQSIQELKQADEFNELLREYLTISGRNADY</sequence>
<evidence type="ECO:0000259" key="12">
    <source>
        <dbReference type="PROSITE" id="PS51166"/>
    </source>
</evidence>
<dbReference type="GO" id="GO:0004134">
    <property type="term" value="F:4-alpha-glucanotransferase activity"/>
    <property type="evidence" value="ECO:0007669"/>
    <property type="project" value="UniProtKB-EC"/>
</dbReference>
<dbReference type="Gene3D" id="3.20.20.80">
    <property type="entry name" value="Glycosidases"/>
    <property type="match status" value="2"/>
</dbReference>
<evidence type="ECO:0000256" key="5">
    <source>
        <dbReference type="ARBA" id="ARBA00020295"/>
    </source>
</evidence>
<evidence type="ECO:0000256" key="6">
    <source>
        <dbReference type="ARBA" id="ARBA00022490"/>
    </source>
</evidence>
<keyword evidence="9" id="KW-0119">Carbohydrate metabolism</keyword>
<organism evidence="13 14">
    <name type="scientific">Gaoshiqia sediminis</name>
    <dbReference type="NCBI Taxonomy" id="2986998"/>
    <lineage>
        <taxon>Bacteria</taxon>
        <taxon>Pseudomonadati</taxon>
        <taxon>Bacteroidota</taxon>
        <taxon>Bacteroidia</taxon>
        <taxon>Marinilabiliales</taxon>
        <taxon>Prolixibacteraceae</taxon>
        <taxon>Gaoshiqia</taxon>
    </lineage>
</organism>
<dbReference type="SUPFAM" id="SSF49452">
    <property type="entry name" value="Starch-binding domain-like"/>
    <property type="match status" value="2"/>
</dbReference>